<protein>
    <submittedName>
        <fullName evidence="3">HupE/UreJ family protein</fullName>
    </submittedName>
</protein>
<organism evidence="3 4">
    <name type="scientific">Inhella proteolytica</name>
    <dbReference type="NCBI Taxonomy" id="2795029"/>
    <lineage>
        <taxon>Bacteria</taxon>
        <taxon>Pseudomonadati</taxon>
        <taxon>Pseudomonadota</taxon>
        <taxon>Betaproteobacteria</taxon>
        <taxon>Burkholderiales</taxon>
        <taxon>Sphaerotilaceae</taxon>
        <taxon>Inhella</taxon>
    </lineage>
</organism>
<keyword evidence="4" id="KW-1185">Reference proteome</keyword>
<dbReference type="InterPro" id="IPR007038">
    <property type="entry name" value="HupE_UreJ"/>
</dbReference>
<accession>A0A931NEL6</accession>
<sequence>MRTALLLLLFVGQNAFAHGGEHGLTGFSAGLAHPLGGADHLAAMLAVGLWGALTYRRPAEALRGPLVFAAALLLGALAVAWAGWLPPGVEPGIAVSLLGLGLLVAWRVPLPQPVALAFIAVFAWMHGAAHGSELHGLAALLGMLAGTVLLHGLGLAAGALLRPMAARWAEGLGAGLMTFGALRLTGVL</sequence>
<keyword evidence="1" id="KW-0812">Transmembrane</keyword>
<proteinExistence type="predicted"/>
<dbReference type="AlphaFoldDB" id="A0A931NEL6"/>
<comment type="caution">
    <text evidence="3">The sequence shown here is derived from an EMBL/GenBank/DDBJ whole genome shotgun (WGS) entry which is preliminary data.</text>
</comment>
<feature type="transmembrane region" description="Helical" evidence="1">
    <location>
        <begin position="65"/>
        <end position="85"/>
    </location>
</feature>
<dbReference type="PIRSF" id="PIRSF016919">
    <property type="entry name" value="HupE_UreJ"/>
    <property type="match status" value="1"/>
</dbReference>
<keyword evidence="2" id="KW-0732">Signal</keyword>
<evidence type="ECO:0000313" key="4">
    <source>
        <dbReference type="Proteomes" id="UP000613266"/>
    </source>
</evidence>
<gene>
    <name evidence="3" type="ORF">I7X39_13085</name>
</gene>
<dbReference type="Pfam" id="PF04955">
    <property type="entry name" value="HupE_UreJ"/>
    <property type="match status" value="1"/>
</dbReference>
<dbReference type="Proteomes" id="UP000613266">
    <property type="component" value="Unassembled WGS sequence"/>
</dbReference>
<dbReference type="EMBL" id="JAEDAK010000008">
    <property type="protein sequence ID" value="MBH9577832.1"/>
    <property type="molecule type" value="Genomic_DNA"/>
</dbReference>
<dbReference type="RefSeq" id="WP_198111602.1">
    <property type="nucleotide sequence ID" value="NZ_JAEDAK010000008.1"/>
</dbReference>
<feature type="transmembrane region" description="Helical" evidence="1">
    <location>
        <begin position="33"/>
        <end position="53"/>
    </location>
</feature>
<name>A0A931NEL6_9BURK</name>
<keyword evidence="1" id="KW-1133">Transmembrane helix</keyword>
<evidence type="ECO:0000313" key="3">
    <source>
        <dbReference type="EMBL" id="MBH9577832.1"/>
    </source>
</evidence>
<feature type="chain" id="PRO_5037473838" evidence="2">
    <location>
        <begin position="18"/>
        <end position="188"/>
    </location>
</feature>
<reference evidence="3" key="1">
    <citation type="submission" date="2020-12" db="EMBL/GenBank/DDBJ databases">
        <title>The genome sequence of Inhella sp. 1Y17.</title>
        <authorList>
            <person name="Liu Y."/>
        </authorList>
    </citation>
    <scope>NUCLEOTIDE SEQUENCE</scope>
    <source>
        <strain evidence="3">1Y17</strain>
    </source>
</reference>
<feature type="signal peptide" evidence="2">
    <location>
        <begin position="1"/>
        <end position="17"/>
    </location>
</feature>
<feature type="transmembrane region" description="Helical" evidence="1">
    <location>
        <begin position="137"/>
        <end position="161"/>
    </location>
</feature>
<evidence type="ECO:0000256" key="1">
    <source>
        <dbReference type="SAM" id="Phobius"/>
    </source>
</evidence>
<evidence type="ECO:0000256" key="2">
    <source>
        <dbReference type="SAM" id="SignalP"/>
    </source>
</evidence>
<keyword evidence="1" id="KW-0472">Membrane</keyword>